<dbReference type="PANTHER" id="PTHR28254">
    <property type="entry name" value="CYTOCHROME B-C1 COMPLEX SUBUNIT 10"/>
    <property type="match status" value="1"/>
</dbReference>
<dbReference type="AlphaFoldDB" id="A0AAD3TZ82"/>
<dbReference type="Proteomes" id="UP001222932">
    <property type="component" value="Unassembled WGS sequence"/>
</dbReference>
<protein>
    <recommendedName>
        <fullName evidence="4">Cytochrome b-c1 complex subunit 10</fullName>
    </recommendedName>
</protein>
<comment type="caution">
    <text evidence="2">The sequence shown here is derived from an EMBL/GenBank/DDBJ whole genome shotgun (WGS) entry which is preliminary data.</text>
</comment>
<dbReference type="Pfam" id="PF09796">
    <property type="entry name" value="QCR10"/>
    <property type="match status" value="1"/>
</dbReference>
<keyword evidence="1" id="KW-0812">Transmembrane</keyword>
<dbReference type="InterPro" id="IPR019182">
    <property type="entry name" value="Cytochrome_b-c1_su10_fun"/>
</dbReference>
<dbReference type="EMBL" id="BTCM01000007">
    <property type="protein sequence ID" value="GMK59185.1"/>
    <property type="molecule type" value="Genomic_DNA"/>
</dbReference>
<name>A0AAD3TZ82_9TREE</name>
<accession>A0AAD3TZ82</accession>
<dbReference type="PANTHER" id="PTHR28254:SF1">
    <property type="entry name" value="CYTOCHROME B-C1 COMPLEX SUBUNIT 10, MITOCHONDRIAL"/>
    <property type="match status" value="1"/>
</dbReference>
<dbReference type="GO" id="GO:0005739">
    <property type="term" value="C:mitochondrion"/>
    <property type="evidence" value="ECO:0007669"/>
    <property type="project" value="GOC"/>
</dbReference>
<keyword evidence="1" id="KW-1133">Transmembrane helix</keyword>
<dbReference type="GO" id="GO:0006122">
    <property type="term" value="P:mitochondrial electron transport, ubiquinol to cytochrome c"/>
    <property type="evidence" value="ECO:0007669"/>
    <property type="project" value="InterPro"/>
</dbReference>
<gene>
    <name evidence="2" type="ORF">CspeluHIS016_0702000</name>
</gene>
<reference evidence="2" key="2">
    <citation type="submission" date="2023-06" db="EMBL/GenBank/DDBJ databases">
        <authorList>
            <person name="Kobayashi Y."/>
            <person name="Kayamori A."/>
            <person name="Aoki K."/>
            <person name="Shiwa Y."/>
            <person name="Fujita N."/>
            <person name="Sugita T."/>
            <person name="Iwasaki W."/>
            <person name="Tanaka N."/>
            <person name="Takashima M."/>
        </authorList>
    </citation>
    <scope>NUCLEOTIDE SEQUENCE</scope>
    <source>
        <strain evidence="2">HIS016</strain>
    </source>
</reference>
<sequence>MAYTLKLKSQPHLGRVTPELLRPFGSSLVIWGAGAGIAVALFMSSVPIFQRDVLDKIPVVRDYFVDDTPESDKPF</sequence>
<evidence type="ECO:0000256" key="1">
    <source>
        <dbReference type="SAM" id="Phobius"/>
    </source>
</evidence>
<reference evidence="2" key="1">
    <citation type="journal article" date="2023" name="BMC Genomics">
        <title>Chromosome-level genome assemblies of Cutaneotrichosporon spp. (Trichosporonales, Basidiomycota) reveal imbalanced evolution between nucleotide sequences and chromosome synteny.</title>
        <authorList>
            <person name="Kobayashi Y."/>
            <person name="Kayamori A."/>
            <person name="Aoki K."/>
            <person name="Shiwa Y."/>
            <person name="Matsutani M."/>
            <person name="Fujita N."/>
            <person name="Sugita T."/>
            <person name="Iwasaki W."/>
            <person name="Tanaka N."/>
            <person name="Takashima M."/>
        </authorList>
    </citation>
    <scope>NUCLEOTIDE SEQUENCE</scope>
    <source>
        <strain evidence="2">HIS016</strain>
    </source>
</reference>
<organism evidence="2 3">
    <name type="scientific">Cutaneotrichosporon spelunceum</name>
    <dbReference type="NCBI Taxonomy" id="1672016"/>
    <lineage>
        <taxon>Eukaryota</taxon>
        <taxon>Fungi</taxon>
        <taxon>Dikarya</taxon>
        <taxon>Basidiomycota</taxon>
        <taxon>Agaricomycotina</taxon>
        <taxon>Tremellomycetes</taxon>
        <taxon>Trichosporonales</taxon>
        <taxon>Trichosporonaceae</taxon>
        <taxon>Cutaneotrichosporon</taxon>
    </lineage>
</organism>
<feature type="transmembrane region" description="Helical" evidence="1">
    <location>
        <begin position="28"/>
        <end position="49"/>
    </location>
</feature>
<evidence type="ECO:0008006" key="4">
    <source>
        <dbReference type="Google" id="ProtNLM"/>
    </source>
</evidence>
<keyword evidence="1" id="KW-0472">Membrane</keyword>
<evidence type="ECO:0000313" key="2">
    <source>
        <dbReference type="EMBL" id="GMK59185.1"/>
    </source>
</evidence>
<keyword evidence="3" id="KW-1185">Reference proteome</keyword>
<proteinExistence type="predicted"/>
<evidence type="ECO:0000313" key="3">
    <source>
        <dbReference type="Proteomes" id="UP001222932"/>
    </source>
</evidence>